<feature type="domain" description="C4-type zinc ribbon" evidence="2">
    <location>
        <begin position="199"/>
        <end position="230"/>
    </location>
</feature>
<dbReference type="PANTHER" id="PTHR39082">
    <property type="entry name" value="PHOSPHOLIPASE C-BETA-2-RELATED"/>
    <property type="match status" value="1"/>
</dbReference>
<dbReference type="Pfam" id="PF02591">
    <property type="entry name" value="Zn_ribbon_9"/>
    <property type="match status" value="1"/>
</dbReference>
<evidence type="ECO:0000313" key="4">
    <source>
        <dbReference type="Proteomes" id="UP001594351"/>
    </source>
</evidence>
<dbReference type="EMBL" id="JBHPBY010000003">
    <property type="protein sequence ID" value="MFC1848643.1"/>
    <property type="molecule type" value="Genomic_DNA"/>
</dbReference>
<dbReference type="PANTHER" id="PTHR39082:SF1">
    <property type="entry name" value="SCAVENGER RECEPTOR CLASS A MEMBER 3"/>
    <property type="match status" value="1"/>
</dbReference>
<proteinExistence type="predicted"/>
<evidence type="ECO:0000256" key="1">
    <source>
        <dbReference type="SAM" id="Coils"/>
    </source>
</evidence>
<organism evidence="3 4">
    <name type="scientific">candidate division CSSED10-310 bacterium</name>
    <dbReference type="NCBI Taxonomy" id="2855610"/>
    <lineage>
        <taxon>Bacteria</taxon>
        <taxon>Bacteria division CSSED10-310</taxon>
    </lineage>
</organism>
<name>A0ABV6YR07_UNCC1</name>
<keyword evidence="1" id="KW-0175">Coiled coil</keyword>
<gene>
    <name evidence="3" type="ORF">ACFL27_00400</name>
</gene>
<feature type="coiled-coil region" evidence="1">
    <location>
        <begin position="18"/>
        <end position="87"/>
    </location>
</feature>
<dbReference type="Gene3D" id="1.10.287.1490">
    <property type="match status" value="1"/>
</dbReference>
<reference evidence="3 4" key="1">
    <citation type="submission" date="2024-09" db="EMBL/GenBank/DDBJ databases">
        <title>Laminarin stimulates single cell rates of sulfate reduction while oxygen inhibits transcriptomic activity in coastal marine sediment.</title>
        <authorList>
            <person name="Lindsay M."/>
            <person name="Orcutt B."/>
            <person name="Emerson D."/>
            <person name="Stepanauskas R."/>
            <person name="D'Angelo T."/>
        </authorList>
    </citation>
    <scope>NUCLEOTIDE SEQUENCE [LARGE SCALE GENOMIC DNA]</scope>
    <source>
        <strain evidence="3">SAG AM-311-K15</strain>
    </source>
</reference>
<sequence length="235" mass="27887">MLQDLENLLLLQAIDAQIKEAEQFLDQIPEEIKKFEQEQQKKDDQMDNIKTELDEQSKLQRKLEAELQDNEEKLIKLNVQLNQLKSNDEYRTMLKQIETIKYQNSEIENAILETLEDIDAQKITRAKFKIELGTFRTQTEKSIAAKQFDYDEKKKQLEALMAEAQQTRGELENGLLAHYDKLKTMQRRPMIAHIKNDCCGGCHMTMRPKVLIELRRSDVINYCENCFRFLYWKHN</sequence>
<dbReference type="InterPro" id="IPR052376">
    <property type="entry name" value="Oxidative_Scav/Glycosyltrans"/>
</dbReference>
<evidence type="ECO:0000313" key="3">
    <source>
        <dbReference type="EMBL" id="MFC1848643.1"/>
    </source>
</evidence>
<evidence type="ECO:0000259" key="2">
    <source>
        <dbReference type="Pfam" id="PF02591"/>
    </source>
</evidence>
<accession>A0ABV6YR07</accession>
<dbReference type="InterPro" id="IPR003743">
    <property type="entry name" value="Zf-RING_7"/>
</dbReference>
<protein>
    <submittedName>
        <fullName evidence="3">Zinc ribbon domain-containing protein</fullName>
    </submittedName>
</protein>
<dbReference type="Proteomes" id="UP001594351">
    <property type="component" value="Unassembled WGS sequence"/>
</dbReference>
<comment type="caution">
    <text evidence="3">The sequence shown here is derived from an EMBL/GenBank/DDBJ whole genome shotgun (WGS) entry which is preliminary data.</text>
</comment>
<feature type="coiled-coil region" evidence="1">
    <location>
        <begin position="143"/>
        <end position="174"/>
    </location>
</feature>
<keyword evidence="4" id="KW-1185">Reference proteome</keyword>